<protein>
    <submittedName>
        <fullName evidence="1">Uncharacterized protein</fullName>
    </submittedName>
</protein>
<dbReference type="AlphaFoldDB" id="A0AAD0AM34"/>
<dbReference type="Proteomes" id="UP000228552">
    <property type="component" value="Chromosome"/>
</dbReference>
<dbReference type="RefSeq" id="WP_099987863.1">
    <property type="nucleotide sequence ID" value="NZ_CP024700.1"/>
</dbReference>
<gene>
    <name evidence="1" type="ORF">CTM74_08970</name>
</gene>
<dbReference type="EMBL" id="CP024700">
    <property type="protein sequence ID" value="ATV61951.1"/>
    <property type="molecule type" value="Genomic_DNA"/>
</dbReference>
<accession>A0AAD0AM34</accession>
<keyword evidence="2" id="KW-1185">Reference proteome</keyword>
<evidence type="ECO:0000313" key="2">
    <source>
        <dbReference type="Proteomes" id="UP000228552"/>
    </source>
</evidence>
<name>A0AAD0AM34_9FUSO</name>
<organism evidence="1 2">
    <name type="scientific">Fusobacterium pseudoperiodonticum</name>
    <dbReference type="NCBI Taxonomy" id="2663009"/>
    <lineage>
        <taxon>Bacteria</taxon>
        <taxon>Fusobacteriati</taxon>
        <taxon>Fusobacteriota</taxon>
        <taxon>Fusobacteriia</taxon>
        <taxon>Fusobacteriales</taxon>
        <taxon>Fusobacteriaceae</taxon>
        <taxon>Fusobacterium</taxon>
    </lineage>
</organism>
<evidence type="ECO:0000313" key="1">
    <source>
        <dbReference type="EMBL" id="ATV61951.1"/>
    </source>
</evidence>
<proteinExistence type="predicted"/>
<sequence>MESKDKKASKLSYSEWFSFYMVILHNNIPLAHAYAKRAYSSQLEEVENDDIDIELENYKDIDSNNLYLYRPHIKDIDDKLHMKNKKLKYGEVSFELTAGNYTVGMDIPEGRYKIMAMKNFGNIYNKYYTFDENLDVDDEENKKFYARLIIGDILIIRGALVVKLSSKKANLLQNLIRRPLGRKIILKTGDYICGKDFKSGVY</sequence>
<reference evidence="1 2" key="1">
    <citation type="submission" date="2017-11" db="EMBL/GenBank/DDBJ databases">
        <title>Genome sequencing of Fusobacterium periodonticum KCOM 1263.</title>
        <authorList>
            <person name="Kook J.-K."/>
            <person name="Park S.-N."/>
            <person name="Lim Y.K."/>
        </authorList>
    </citation>
    <scope>NUCLEOTIDE SEQUENCE [LARGE SCALE GENOMIC DNA]</scope>
    <source>
        <strain evidence="1 2">KCOM 1263</strain>
    </source>
</reference>